<evidence type="ECO:0000313" key="3">
    <source>
        <dbReference type="EMBL" id="KAA1380303.1"/>
    </source>
</evidence>
<feature type="domain" description="HMA" evidence="2">
    <location>
        <begin position="2"/>
        <end position="70"/>
    </location>
</feature>
<organism evidence="3 4">
    <name type="scientific">Aeromicrobium fastidiosum</name>
    <dbReference type="NCBI Taxonomy" id="52699"/>
    <lineage>
        <taxon>Bacteria</taxon>
        <taxon>Bacillati</taxon>
        <taxon>Actinomycetota</taxon>
        <taxon>Actinomycetes</taxon>
        <taxon>Propionibacteriales</taxon>
        <taxon>Nocardioidaceae</taxon>
        <taxon>Aeromicrobium</taxon>
    </lineage>
</organism>
<dbReference type="SUPFAM" id="SSF55008">
    <property type="entry name" value="HMA, heavy metal-associated domain"/>
    <property type="match status" value="1"/>
</dbReference>
<dbReference type="PROSITE" id="PS01047">
    <property type="entry name" value="HMA_1"/>
    <property type="match status" value="1"/>
</dbReference>
<dbReference type="GO" id="GO:0046872">
    <property type="term" value="F:metal ion binding"/>
    <property type="evidence" value="ECO:0007669"/>
    <property type="project" value="UniProtKB-KW"/>
</dbReference>
<evidence type="ECO:0000313" key="4">
    <source>
        <dbReference type="Proteomes" id="UP001515100"/>
    </source>
</evidence>
<dbReference type="Proteomes" id="UP001515100">
    <property type="component" value="Unassembled WGS sequence"/>
</dbReference>
<dbReference type="InterPro" id="IPR036163">
    <property type="entry name" value="HMA_dom_sf"/>
</dbReference>
<dbReference type="InterPro" id="IPR006121">
    <property type="entry name" value="HMA_dom"/>
</dbReference>
<accession>A0A641AST9</accession>
<dbReference type="RefSeq" id="WP_129180639.1">
    <property type="nucleotide sequence ID" value="NZ_JAGIOG010000001.1"/>
</dbReference>
<evidence type="ECO:0000256" key="1">
    <source>
        <dbReference type="ARBA" id="ARBA00022723"/>
    </source>
</evidence>
<dbReference type="PROSITE" id="PS50846">
    <property type="entry name" value="HMA_2"/>
    <property type="match status" value="1"/>
</dbReference>
<keyword evidence="1" id="KW-0479">Metal-binding</keyword>
<reference evidence="3" key="1">
    <citation type="submission" date="2019-09" db="EMBL/GenBank/DDBJ databases">
        <authorList>
            <person name="Li J."/>
        </authorList>
    </citation>
    <scope>NUCLEOTIDE SEQUENCE [LARGE SCALE GENOMIC DNA]</scope>
    <source>
        <strain evidence="3">NRBC 14897</strain>
    </source>
</reference>
<dbReference type="OrthoDB" id="9813965at2"/>
<dbReference type="Gene3D" id="3.30.70.100">
    <property type="match status" value="1"/>
</dbReference>
<dbReference type="Pfam" id="PF00403">
    <property type="entry name" value="HMA"/>
    <property type="match status" value="1"/>
</dbReference>
<name>A0A641AST9_9ACTN</name>
<dbReference type="CDD" id="cd00371">
    <property type="entry name" value="HMA"/>
    <property type="match status" value="1"/>
</dbReference>
<protein>
    <submittedName>
        <fullName evidence="3">Heavy-metal-associated domain-containing protein</fullName>
    </submittedName>
</protein>
<dbReference type="EMBL" id="SDPP02000001">
    <property type="protein sequence ID" value="KAA1380303.1"/>
    <property type="molecule type" value="Genomic_DNA"/>
</dbReference>
<dbReference type="AlphaFoldDB" id="A0A641AST9"/>
<proteinExistence type="predicted"/>
<dbReference type="InterPro" id="IPR017969">
    <property type="entry name" value="Heavy-metal-associated_CS"/>
</dbReference>
<gene>
    <name evidence="3" type="ORF">ESP62_003660</name>
</gene>
<sequence length="70" mass="7166">MTTHTYRVTGMTCEHCVQAVTEELTALDGVTSVTIDLAAGGTSDVTVHSSAPLDPADVAEAVDEAGYVLA</sequence>
<comment type="caution">
    <text evidence="3">The sequence shown here is derived from an EMBL/GenBank/DDBJ whole genome shotgun (WGS) entry which is preliminary data.</text>
</comment>
<keyword evidence="4" id="KW-1185">Reference proteome</keyword>
<evidence type="ECO:0000259" key="2">
    <source>
        <dbReference type="PROSITE" id="PS50846"/>
    </source>
</evidence>